<name>R8BHS2_PHAM7</name>
<dbReference type="OrthoDB" id="5413793at2759"/>
<evidence type="ECO:0000256" key="2">
    <source>
        <dbReference type="ARBA" id="ARBA00022692"/>
    </source>
</evidence>
<comment type="similarity">
    <text evidence="5">Belongs to the SAT4 family.</text>
</comment>
<dbReference type="Pfam" id="PF20684">
    <property type="entry name" value="Fung_rhodopsin"/>
    <property type="match status" value="1"/>
</dbReference>
<evidence type="ECO:0000256" key="3">
    <source>
        <dbReference type="ARBA" id="ARBA00022989"/>
    </source>
</evidence>
<dbReference type="KEGG" id="tmn:UCRPA7_5597"/>
<reference evidence="10" key="1">
    <citation type="journal article" date="2013" name="Genome Announc.">
        <title>Draft genome sequence of the ascomycete Phaeoacremonium aleophilum strain UCR-PA7, a causal agent of the esca disease complex in grapevines.</title>
        <authorList>
            <person name="Blanco-Ulate B."/>
            <person name="Rolshausen P."/>
            <person name="Cantu D."/>
        </authorList>
    </citation>
    <scope>NUCLEOTIDE SEQUENCE [LARGE SCALE GENOMIC DNA]</scope>
    <source>
        <strain evidence="10">UCR-PA7</strain>
    </source>
</reference>
<feature type="transmembrane region" description="Helical" evidence="7">
    <location>
        <begin position="6"/>
        <end position="25"/>
    </location>
</feature>
<comment type="subcellular location">
    <subcellularLocation>
        <location evidence="1">Membrane</location>
        <topology evidence="1">Multi-pass membrane protein</topology>
    </subcellularLocation>
</comment>
<dbReference type="EMBL" id="KB933187">
    <property type="protein sequence ID" value="EON98878.1"/>
    <property type="molecule type" value="Genomic_DNA"/>
</dbReference>
<keyword evidence="4 7" id="KW-0472">Membrane</keyword>
<feature type="transmembrane region" description="Helical" evidence="7">
    <location>
        <begin position="37"/>
        <end position="57"/>
    </location>
</feature>
<organism evidence="9 10">
    <name type="scientific">Phaeoacremonium minimum (strain UCR-PA7)</name>
    <name type="common">Esca disease fungus</name>
    <name type="synonym">Togninia minima</name>
    <dbReference type="NCBI Taxonomy" id="1286976"/>
    <lineage>
        <taxon>Eukaryota</taxon>
        <taxon>Fungi</taxon>
        <taxon>Dikarya</taxon>
        <taxon>Ascomycota</taxon>
        <taxon>Pezizomycotina</taxon>
        <taxon>Sordariomycetes</taxon>
        <taxon>Sordariomycetidae</taxon>
        <taxon>Togniniales</taxon>
        <taxon>Togniniaceae</taxon>
        <taxon>Phaeoacremonium</taxon>
    </lineage>
</organism>
<evidence type="ECO:0000259" key="8">
    <source>
        <dbReference type="Pfam" id="PF20684"/>
    </source>
</evidence>
<keyword evidence="2 7" id="KW-0812">Transmembrane</keyword>
<dbReference type="PANTHER" id="PTHR33048">
    <property type="entry name" value="PTH11-LIKE INTEGRAL MEMBRANE PROTEIN (AFU_ORTHOLOGUE AFUA_5G11245)"/>
    <property type="match status" value="1"/>
</dbReference>
<dbReference type="Proteomes" id="UP000014074">
    <property type="component" value="Unassembled WGS sequence"/>
</dbReference>
<dbReference type="GO" id="GO:0016020">
    <property type="term" value="C:membrane"/>
    <property type="evidence" value="ECO:0007669"/>
    <property type="project" value="UniProtKB-SubCell"/>
</dbReference>
<dbReference type="InterPro" id="IPR052337">
    <property type="entry name" value="SAT4-like"/>
</dbReference>
<sequence>MMNAHAILGIIFDIMLMGLPIWVIYKKMLWSRKTFQVIAVFSVGIFVVVTGIIRLYYIQTMDWAVDSTFKMATIGVWTDLESHVGFWCGCFPSLQPIIRIVAFKLGLRSALSSYPTRGPKSASKGVTSSAGAMRSKSGYLRNGSGVDVDADISDGNNSQVGIVPSPNDYELGKYGEIRKETTVTIQVNEQDPKRSKREESWADV</sequence>
<proteinExistence type="inferred from homology"/>
<dbReference type="RefSeq" id="XP_007916333.1">
    <property type="nucleotide sequence ID" value="XM_007918142.1"/>
</dbReference>
<dbReference type="GeneID" id="19326166"/>
<gene>
    <name evidence="9" type="ORF">UCRPA7_5597</name>
</gene>
<evidence type="ECO:0000313" key="10">
    <source>
        <dbReference type="Proteomes" id="UP000014074"/>
    </source>
</evidence>
<evidence type="ECO:0000256" key="6">
    <source>
        <dbReference type="SAM" id="MobiDB-lite"/>
    </source>
</evidence>
<dbReference type="eggNOG" id="ENOG502SP8T">
    <property type="taxonomic scope" value="Eukaryota"/>
</dbReference>
<evidence type="ECO:0000256" key="4">
    <source>
        <dbReference type="ARBA" id="ARBA00023136"/>
    </source>
</evidence>
<keyword evidence="3 7" id="KW-1133">Transmembrane helix</keyword>
<dbReference type="PANTHER" id="PTHR33048:SF160">
    <property type="entry name" value="SAT4 FAMILY MEMBRANE PROTEIN"/>
    <property type="match status" value="1"/>
</dbReference>
<dbReference type="AlphaFoldDB" id="R8BHS2"/>
<keyword evidence="10" id="KW-1185">Reference proteome</keyword>
<evidence type="ECO:0000256" key="5">
    <source>
        <dbReference type="ARBA" id="ARBA00038359"/>
    </source>
</evidence>
<accession>R8BHS2</accession>
<protein>
    <submittedName>
        <fullName evidence="9">Putative cfem domain-containing protein</fullName>
    </submittedName>
</protein>
<dbReference type="InterPro" id="IPR049326">
    <property type="entry name" value="Rhodopsin_dom_fungi"/>
</dbReference>
<feature type="compositionally biased region" description="Basic and acidic residues" evidence="6">
    <location>
        <begin position="190"/>
        <end position="204"/>
    </location>
</feature>
<evidence type="ECO:0000313" key="9">
    <source>
        <dbReference type="EMBL" id="EON98878.1"/>
    </source>
</evidence>
<feature type="region of interest" description="Disordered" evidence="6">
    <location>
        <begin position="181"/>
        <end position="204"/>
    </location>
</feature>
<evidence type="ECO:0000256" key="1">
    <source>
        <dbReference type="ARBA" id="ARBA00004141"/>
    </source>
</evidence>
<evidence type="ECO:0000256" key="7">
    <source>
        <dbReference type="SAM" id="Phobius"/>
    </source>
</evidence>
<feature type="domain" description="Rhodopsin" evidence="8">
    <location>
        <begin position="2"/>
        <end position="99"/>
    </location>
</feature>
<dbReference type="HOGENOM" id="CLU_1344077_0_0_1"/>